<sequence length="86" mass="9696">MLKLNREAIAVKMPTRLKMLLGSRTSVIKAYQDSQVSGLSSWITVRWRPVTPSRIIARQSPVTSQQVSSYDCSQPRHHEPSTCIEA</sequence>
<reference evidence="2 3" key="1">
    <citation type="journal article" date="2021" name="J. Hered.">
        <title>A chromosome-level genome assembly of the parasitoid wasp, Cotesia glomerata (Hymenoptera: Braconidae).</title>
        <authorList>
            <person name="Pinto B.J."/>
            <person name="Weis J.J."/>
            <person name="Gamble T."/>
            <person name="Ode P.J."/>
            <person name="Paul R."/>
            <person name="Zaspel J.M."/>
        </authorList>
    </citation>
    <scope>NUCLEOTIDE SEQUENCE [LARGE SCALE GENOMIC DNA]</scope>
    <source>
        <strain evidence="2">CgM1</strain>
    </source>
</reference>
<dbReference type="AlphaFoldDB" id="A0AAV7ISG0"/>
<feature type="region of interest" description="Disordered" evidence="1">
    <location>
        <begin position="62"/>
        <end position="86"/>
    </location>
</feature>
<dbReference type="Proteomes" id="UP000826195">
    <property type="component" value="Unassembled WGS sequence"/>
</dbReference>
<protein>
    <submittedName>
        <fullName evidence="2">Uncharacterized protein</fullName>
    </submittedName>
</protein>
<evidence type="ECO:0000313" key="2">
    <source>
        <dbReference type="EMBL" id="KAH0554707.1"/>
    </source>
</evidence>
<proteinExistence type="predicted"/>
<comment type="caution">
    <text evidence="2">The sequence shown here is derived from an EMBL/GenBank/DDBJ whole genome shotgun (WGS) entry which is preliminary data.</text>
</comment>
<dbReference type="EMBL" id="JAHXZJ010001119">
    <property type="protein sequence ID" value="KAH0554707.1"/>
    <property type="molecule type" value="Genomic_DNA"/>
</dbReference>
<evidence type="ECO:0000256" key="1">
    <source>
        <dbReference type="SAM" id="MobiDB-lite"/>
    </source>
</evidence>
<keyword evidence="3" id="KW-1185">Reference proteome</keyword>
<name>A0AAV7ISG0_COTGL</name>
<feature type="compositionally biased region" description="Polar residues" evidence="1">
    <location>
        <begin position="62"/>
        <end position="72"/>
    </location>
</feature>
<organism evidence="2 3">
    <name type="scientific">Cotesia glomerata</name>
    <name type="common">Lepidopteran parasitic wasp</name>
    <name type="synonym">Apanteles glomeratus</name>
    <dbReference type="NCBI Taxonomy" id="32391"/>
    <lineage>
        <taxon>Eukaryota</taxon>
        <taxon>Metazoa</taxon>
        <taxon>Ecdysozoa</taxon>
        <taxon>Arthropoda</taxon>
        <taxon>Hexapoda</taxon>
        <taxon>Insecta</taxon>
        <taxon>Pterygota</taxon>
        <taxon>Neoptera</taxon>
        <taxon>Endopterygota</taxon>
        <taxon>Hymenoptera</taxon>
        <taxon>Apocrita</taxon>
        <taxon>Ichneumonoidea</taxon>
        <taxon>Braconidae</taxon>
        <taxon>Microgastrinae</taxon>
        <taxon>Cotesia</taxon>
    </lineage>
</organism>
<evidence type="ECO:0000313" key="3">
    <source>
        <dbReference type="Proteomes" id="UP000826195"/>
    </source>
</evidence>
<accession>A0AAV7ISG0</accession>
<gene>
    <name evidence="2" type="ORF">KQX54_012386</name>
</gene>